<keyword evidence="2 5" id="KW-0812">Transmembrane</keyword>
<dbReference type="EMBL" id="CYPR01000209">
    <property type="protein sequence ID" value="CUH40481.1"/>
    <property type="molecule type" value="Genomic_DNA"/>
</dbReference>
<evidence type="ECO:0000256" key="4">
    <source>
        <dbReference type="ARBA" id="ARBA00023136"/>
    </source>
</evidence>
<sequence length="131" mass="14141">MTPELTALALAVLLQAVQFALYAVNANRELGPGYTMSARDTPPSRPISETTGRLQRAFQNHFEGLVLFTAAIVVVTLSGQSSAFTATCAWIYLAARVAYVPAYLLGWRPGRTIIWIVGFTATLLLVIAALI</sequence>
<dbReference type="OrthoDB" id="7743618at2"/>
<evidence type="ECO:0000256" key="3">
    <source>
        <dbReference type="ARBA" id="ARBA00022989"/>
    </source>
</evidence>
<dbReference type="InterPro" id="IPR001129">
    <property type="entry name" value="Membr-assoc_MAPEG"/>
</dbReference>
<name>A0A0M7BDK7_9RHOB</name>
<evidence type="ECO:0000256" key="5">
    <source>
        <dbReference type="SAM" id="Phobius"/>
    </source>
</evidence>
<keyword evidence="7" id="KW-1185">Reference proteome</keyword>
<evidence type="ECO:0000313" key="7">
    <source>
        <dbReference type="Proteomes" id="UP000049455"/>
    </source>
</evidence>
<gene>
    <name evidence="6" type="ORF">JSE7799_03214</name>
</gene>
<keyword evidence="4 5" id="KW-0472">Membrane</keyword>
<accession>A0A0M7BDK7</accession>
<dbReference type="PANTHER" id="PTHR35371">
    <property type="entry name" value="INNER MEMBRANE PROTEIN"/>
    <property type="match status" value="1"/>
</dbReference>
<dbReference type="SUPFAM" id="SSF161084">
    <property type="entry name" value="MAPEG domain-like"/>
    <property type="match status" value="1"/>
</dbReference>
<dbReference type="RefSeq" id="WP_055664524.1">
    <property type="nucleotide sequence ID" value="NZ_CYPR01000209.1"/>
</dbReference>
<dbReference type="GO" id="GO:0016020">
    <property type="term" value="C:membrane"/>
    <property type="evidence" value="ECO:0007669"/>
    <property type="project" value="UniProtKB-SubCell"/>
</dbReference>
<organism evidence="6 7">
    <name type="scientific">Jannaschia seosinensis</name>
    <dbReference type="NCBI Taxonomy" id="313367"/>
    <lineage>
        <taxon>Bacteria</taxon>
        <taxon>Pseudomonadati</taxon>
        <taxon>Pseudomonadota</taxon>
        <taxon>Alphaproteobacteria</taxon>
        <taxon>Rhodobacterales</taxon>
        <taxon>Roseobacteraceae</taxon>
        <taxon>Jannaschia</taxon>
    </lineage>
</organism>
<feature type="transmembrane region" description="Helical" evidence="5">
    <location>
        <begin position="65"/>
        <end position="93"/>
    </location>
</feature>
<evidence type="ECO:0000256" key="1">
    <source>
        <dbReference type="ARBA" id="ARBA00004370"/>
    </source>
</evidence>
<dbReference type="AlphaFoldDB" id="A0A0M7BDK7"/>
<protein>
    <submittedName>
        <fullName evidence="6">MAPEG family protein</fullName>
    </submittedName>
</protein>
<proteinExistence type="predicted"/>
<feature type="transmembrane region" description="Helical" evidence="5">
    <location>
        <begin position="6"/>
        <end position="24"/>
    </location>
</feature>
<dbReference type="Gene3D" id="1.20.120.550">
    <property type="entry name" value="Membrane associated eicosanoid/glutathione metabolism-like domain"/>
    <property type="match status" value="1"/>
</dbReference>
<dbReference type="InterPro" id="IPR023352">
    <property type="entry name" value="MAPEG-like_dom_sf"/>
</dbReference>
<feature type="transmembrane region" description="Helical" evidence="5">
    <location>
        <begin position="113"/>
        <end position="130"/>
    </location>
</feature>
<comment type="subcellular location">
    <subcellularLocation>
        <location evidence="1">Membrane</location>
    </subcellularLocation>
</comment>
<evidence type="ECO:0000256" key="2">
    <source>
        <dbReference type="ARBA" id="ARBA00022692"/>
    </source>
</evidence>
<dbReference type="Proteomes" id="UP000049455">
    <property type="component" value="Unassembled WGS sequence"/>
</dbReference>
<keyword evidence="3 5" id="KW-1133">Transmembrane helix</keyword>
<reference evidence="6 7" key="1">
    <citation type="submission" date="2015-09" db="EMBL/GenBank/DDBJ databases">
        <authorList>
            <person name="Jackson K.R."/>
            <person name="Lunt B.L."/>
            <person name="Fisher J.N.B."/>
            <person name="Gardner A.V."/>
            <person name="Bailey M.E."/>
            <person name="Deus L.M."/>
            <person name="Earl A.S."/>
            <person name="Gibby P.D."/>
            <person name="Hartmann K.A."/>
            <person name="Liu J.E."/>
            <person name="Manci A.M."/>
            <person name="Nielsen D.A."/>
            <person name="Solomon M.B."/>
            <person name="Breakwell D.P."/>
            <person name="Burnett S.H."/>
            <person name="Grose J.H."/>
        </authorList>
    </citation>
    <scope>NUCLEOTIDE SEQUENCE [LARGE SCALE GENOMIC DNA]</scope>
    <source>
        <strain evidence="6 7">CECT 7799</strain>
    </source>
</reference>
<dbReference type="PANTHER" id="PTHR35371:SF1">
    <property type="entry name" value="BLR7753 PROTEIN"/>
    <property type="match status" value="1"/>
</dbReference>
<dbReference type="Pfam" id="PF01124">
    <property type="entry name" value="MAPEG"/>
    <property type="match status" value="1"/>
</dbReference>
<dbReference type="STRING" id="313367.JSE7799_03214"/>
<evidence type="ECO:0000313" key="6">
    <source>
        <dbReference type="EMBL" id="CUH40481.1"/>
    </source>
</evidence>